<proteinExistence type="predicted"/>
<dbReference type="KEGG" id="rop:ROP_70770"/>
<dbReference type="AlphaFoldDB" id="C1B4Y5"/>
<evidence type="ECO:0000313" key="3">
    <source>
        <dbReference type="Proteomes" id="UP000002212"/>
    </source>
</evidence>
<dbReference type="STRING" id="632772.ROP_70770"/>
<dbReference type="PATRIC" id="fig|632772.20.peg.7385"/>
<gene>
    <name evidence="2" type="ordered locus">ROP_70770</name>
</gene>
<name>C1B4Y5_RHOOB</name>
<evidence type="ECO:0000256" key="1">
    <source>
        <dbReference type="SAM" id="MobiDB-lite"/>
    </source>
</evidence>
<dbReference type="Proteomes" id="UP000002212">
    <property type="component" value="Chromosome"/>
</dbReference>
<reference evidence="2 3" key="1">
    <citation type="submission" date="2009-03" db="EMBL/GenBank/DDBJ databases">
        <title>Comparison of the complete genome sequences of Rhodococcus erythropolis PR4 and Rhodococcus opacus B4.</title>
        <authorList>
            <person name="Takarada H."/>
            <person name="Sekine M."/>
            <person name="Hosoyama A."/>
            <person name="Yamada R."/>
            <person name="Fujisawa T."/>
            <person name="Omata S."/>
            <person name="Shimizu A."/>
            <person name="Tsukatani N."/>
            <person name="Tanikawa S."/>
            <person name="Fujita N."/>
            <person name="Harayama S."/>
        </authorList>
    </citation>
    <scope>NUCLEOTIDE SEQUENCE [LARGE SCALE GENOMIC DNA]</scope>
    <source>
        <strain evidence="2 3">B4</strain>
    </source>
</reference>
<feature type="compositionally biased region" description="Basic and acidic residues" evidence="1">
    <location>
        <begin position="77"/>
        <end position="100"/>
    </location>
</feature>
<dbReference type="EMBL" id="AP011115">
    <property type="protein sequence ID" value="BAH55324.1"/>
    <property type="molecule type" value="Genomic_DNA"/>
</dbReference>
<feature type="region of interest" description="Disordered" evidence="1">
    <location>
        <begin position="70"/>
        <end position="100"/>
    </location>
</feature>
<evidence type="ECO:0000313" key="2">
    <source>
        <dbReference type="EMBL" id="BAH55324.1"/>
    </source>
</evidence>
<sequence length="100" mass="11196">MTTRSTSRSRRNSCTRPVASRIGLSDVVDLLDFAAKWEPYGGAPTVDIFVTFGLTADLYRSRLARALTSTAANGLEPDQRQRLLDYTHRPSSRRYETKAS</sequence>
<organism evidence="2 3">
    <name type="scientific">Rhodococcus opacus (strain B4)</name>
    <dbReference type="NCBI Taxonomy" id="632772"/>
    <lineage>
        <taxon>Bacteria</taxon>
        <taxon>Bacillati</taxon>
        <taxon>Actinomycetota</taxon>
        <taxon>Actinomycetes</taxon>
        <taxon>Mycobacteriales</taxon>
        <taxon>Nocardiaceae</taxon>
        <taxon>Rhodococcus</taxon>
    </lineage>
</organism>
<dbReference type="RefSeq" id="WP_015890747.1">
    <property type="nucleotide sequence ID" value="NC_012522.1"/>
</dbReference>
<accession>C1B4Y5</accession>
<protein>
    <recommendedName>
        <fullName evidence="4">DUF3263 domain-containing protein</fullName>
    </recommendedName>
</protein>
<dbReference type="OrthoDB" id="4485384at2"/>
<dbReference type="HOGENOM" id="CLU_2384230_0_0_11"/>
<evidence type="ECO:0008006" key="4">
    <source>
        <dbReference type="Google" id="ProtNLM"/>
    </source>
</evidence>